<evidence type="ECO:0000313" key="1">
    <source>
        <dbReference type="EMBL" id="CAD1476824.1"/>
    </source>
</evidence>
<keyword evidence="2" id="KW-1185">Reference proteome</keyword>
<reference evidence="1" key="1">
    <citation type="submission" date="2020-07" db="EMBL/GenBank/DDBJ databases">
        <authorList>
            <person name="Nazaruddin N."/>
        </authorList>
    </citation>
    <scope>NUCLEOTIDE SEQUENCE</scope>
</reference>
<organism evidence="1 2">
    <name type="scientific">Heterotrigona itama</name>
    <dbReference type="NCBI Taxonomy" id="395501"/>
    <lineage>
        <taxon>Eukaryota</taxon>
        <taxon>Metazoa</taxon>
        <taxon>Ecdysozoa</taxon>
        <taxon>Arthropoda</taxon>
        <taxon>Hexapoda</taxon>
        <taxon>Insecta</taxon>
        <taxon>Pterygota</taxon>
        <taxon>Neoptera</taxon>
        <taxon>Endopterygota</taxon>
        <taxon>Hymenoptera</taxon>
        <taxon>Apocrita</taxon>
        <taxon>Aculeata</taxon>
        <taxon>Apoidea</taxon>
        <taxon>Anthophila</taxon>
        <taxon>Apidae</taxon>
        <taxon>Heterotrigona</taxon>
    </lineage>
</organism>
<proteinExistence type="predicted"/>
<evidence type="ECO:0000313" key="2">
    <source>
        <dbReference type="Proteomes" id="UP000752696"/>
    </source>
</evidence>
<protein>
    <submittedName>
        <fullName evidence="1">Uncharacterized protein</fullName>
    </submittedName>
</protein>
<sequence length="162" mass="18687">MISSFLSYDEELLNSAYANVSLIADKAWTFDKEDPFQKLNQSLSIQNYKLTAKYRENGTYRTKSVRDVIPNSRLASYGNYEYNEDRESVYKSDDNSSAVSLPNFCWTEVTEPWMLPEVEKHFAWLTSGGVARSSRELLALTLKRCQNDSLFDSRSRCFVVLC</sequence>
<dbReference type="Proteomes" id="UP000752696">
    <property type="component" value="Unassembled WGS sequence"/>
</dbReference>
<name>A0A6V7HE78_9HYME</name>
<dbReference type="EMBL" id="CAJDYZ010009597">
    <property type="protein sequence ID" value="CAD1476824.1"/>
    <property type="molecule type" value="Genomic_DNA"/>
</dbReference>
<accession>A0A6V7HE78</accession>
<gene>
    <name evidence="1" type="ORF">MHI_LOCUS690339</name>
</gene>
<dbReference type="OrthoDB" id="6598508at2759"/>
<comment type="caution">
    <text evidence="1">The sequence shown here is derived from an EMBL/GenBank/DDBJ whole genome shotgun (WGS) entry which is preliminary data.</text>
</comment>
<dbReference type="AlphaFoldDB" id="A0A6V7HE78"/>